<dbReference type="PANTHER" id="PTHR10925">
    <property type="entry name" value="N-ACETYLTRANSFERASE 10"/>
    <property type="match status" value="1"/>
</dbReference>
<evidence type="ECO:0000256" key="7">
    <source>
        <dbReference type="ARBA" id="ARBA00023242"/>
    </source>
</evidence>
<feature type="compositionally biased region" description="Basic residues" evidence="11">
    <location>
        <begin position="1018"/>
        <end position="1027"/>
    </location>
</feature>
<keyword evidence="4 10" id="KW-0819">tRNA processing</keyword>
<name>A0A2T7PJ99_POMCA</name>
<keyword evidence="7 10" id="KW-0539">Nucleus</keyword>
<dbReference type="FunFam" id="3.40.50.11040:FF:000006">
    <property type="entry name" value="RNA cytidine acetyltransferase"/>
    <property type="match status" value="1"/>
</dbReference>
<comment type="catalytic activity">
    <reaction evidence="10">
        <text>a cytidine in 18S rRNA + acetyl-CoA + ATP + H2O = an N(4)-acetylcytidine in 18S rRNA + ADP + phosphate + CoA + H(+)</text>
        <dbReference type="Rhea" id="RHEA:51424"/>
        <dbReference type="Rhea" id="RHEA-COMP:13575"/>
        <dbReference type="Rhea" id="RHEA-COMP:13576"/>
        <dbReference type="ChEBI" id="CHEBI:15377"/>
        <dbReference type="ChEBI" id="CHEBI:15378"/>
        <dbReference type="ChEBI" id="CHEBI:30616"/>
        <dbReference type="ChEBI" id="CHEBI:43474"/>
        <dbReference type="ChEBI" id="CHEBI:57287"/>
        <dbReference type="ChEBI" id="CHEBI:57288"/>
        <dbReference type="ChEBI" id="CHEBI:74900"/>
        <dbReference type="ChEBI" id="CHEBI:82748"/>
        <dbReference type="ChEBI" id="CHEBI:456216"/>
    </reaction>
</comment>
<keyword evidence="6 10" id="KW-0067">ATP-binding</keyword>
<keyword evidence="5 10" id="KW-0547">Nucleotide-binding</keyword>
<evidence type="ECO:0000313" key="14">
    <source>
        <dbReference type="Proteomes" id="UP000245119"/>
    </source>
</evidence>
<feature type="binding site" evidence="10">
    <location>
        <begin position="287"/>
        <end position="296"/>
    </location>
    <ligand>
        <name>ATP</name>
        <dbReference type="ChEBI" id="CHEBI:30616"/>
    </ligand>
</feature>
<dbReference type="InterPro" id="IPR032672">
    <property type="entry name" value="TmcA/NAT10/Kre33"/>
</dbReference>
<sequence>MVKKKIDNRIRILIENGVATKHRSMFVVVGDHGRDQVVILHHMLSKAAVKARPSVLWCYKKELGFSSHRKKRMRQITKKIKSGRIDVNEDDTFELFIAATNIRYCYYAETHKILGNTYGMCILQDFEALTPNLLARTIETVEGGGIVVVLLRSMSSFKQLYTMTMDVHARYRTEAHQDVVGRFNERFLLSLTSCDTCMVIDDKLNILPLSSNILNIQPIPPRSLEDGLSPKEQELQELKSSLQDTQPVGSIVSSCRTLDQAVAVLKFVEAISEKTLRSTVVMTAARGRGKSAALGLAMAASVAFGYSNIFITAPSPENLKTVFDFVFKGFDALDYQEHLDYEIIQSTNAEFNKAVVRVNIFRDHRQTIQYIHPSDSHKLGQAELVCIDEAAAIPLPLVKNLLGPYLVFMSSTINGYEGTGRSLSLKLIQQLRLQSATFGAVSTEVKKAANMATKTERTVSASGRVFHELNLNESIRYADKDPVEKWLNGLLCLDASVIPRMSSGCPAPQTCDLYYVNRDTLFSYHKAAEGFLHRIMALYVSSHYKNSPNDLQMLSDAPAHHIFVLLGPVDISKTALPEVLCVLQVCLEGEISKTSIMNSLARGKRASGDLIPWTISQQFQDGDFPGLSGARIVRIATHPEYQGMGYGTRAMELLQQYYEGKQPSLSEDTVPDEENTITNVAEEDVNLLEESICPRKNLPPLLLKLSERRPEKLDYLGVSYGLTSELLRFWKKCGFSPLYLRQTQNDLTGEHSCIMLKILNEDAEENSGDSWLLAFWKDFRRRFVSLLSYQFREFRPQLALNILEQKRFKEQSRVRLTRQELELSMTSYDLKRLELYSQNMVDYHLIVDLLPTLARLFFTGRIDVHLSAVQNAVILALGLQHKTVDVIEKELELPSNQVLALFNRIIRKFAQHLNEIVEEDVESGMVERKEIIMKPAKQTLEEDLREGAAAVEAEHKKSSAASVLADSDLSQFTIQGSEQSWKEALSGTAKTGIISIKGSLERKRKAKEIDITAPESKKKGKKHKRKH</sequence>
<evidence type="ECO:0000256" key="8">
    <source>
        <dbReference type="ARBA" id="ARBA00023315"/>
    </source>
</evidence>
<keyword evidence="8 10" id="KW-0012">Acyltransferase</keyword>
<dbReference type="InterPro" id="IPR000182">
    <property type="entry name" value="GNAT_dom"/>
</dbReference>
<dbReference type="InterPro" id="IPR033688">
    <property type="entry name" value="NAT10"/>
</dbReference>
<evidence type="ECO:0000259" key="12">
    <source>
        <dbReference type="PROSITE" id="PS51186"/>
    </source>
</evidence>
<evidence type="ECO:0000256" key="9">
    <source>
        <dbReference type="ARBA" id="ARBA00068357"/>
    </source>
</evidence>
<evidence type="ECO:0000256" key="2">
    <source>
        <dbReference type="ARBA" id="ARBA00022552"/>
    </source>
</evidence>
<keyword evidence="14" id="KW-1185">Reference proteome</keyword>
<dbReference type="Proteomes" id="UP000245119">
    <property type="component" value="Linkage Group LG3"/>
</dbReference>
<evidence type="ECO:0000256" key="11">
    <source>
        <dbReference type="SAM" id="MobiDB-lite"/>
    </source>
</evidence>
<dbReference type="Gene3D" id="3.40.630.30">
    <property type="match status" value="1"/>
</dbReference>
<dbReference type="InterPro" id="IPR016181">
    <property type="entry name" value="Acyl_CoA_acyltransferase"/>
</dbReference>
<dbReference type="PROSITE" id="PS51186">
    <property type="entry name" value="GNAT"/>
    <property type="match status" value="1"/>
</dbReference>
<organism evidence="13 14">
    <name type="scientific">Pomacea canaliculata</name>
    <name type="common">Golden apple snail</name>
    <dbReference type="NCBI Taxonomy" id="400727"/>
    <lineage>
        <taxon>Eukaryota</taxon>
        <taxon>Metazoa</taxon>
        <taxon>Spiralia</taxon>
        <taxon>Lophotrochozoa</taxon>
        <taxon>Mollusca</taxon>
        <taxon>Gastropoda</taxon>
        <taxon>Caenogastropoda</taxon>
        <taxon>Architaenioglossa</taxon>
        <taxon>Ampullarioidea</taxon>
        <taxon>Ampullariidae</taxon>
        <taxon>Pomacea</taxon>
    </lineage>
</organism>
<dbReference type="GO" id="GO:0030686">
    <property type="term" value="C:90S preribosome"/>
    <property type="evidence" value="ECO:0007669"/>
    <property type="project" value="TreeGrafter"/>
</dbReference>
<accession>A0A2T7PJ99</accession>
<dbReference type="InterPro" id="IPR027417">
    <property type="entry name" value="P-loop_NTPase"/>
</dbReference>
<comment type="similarity">
    <text evidence="10">Belongs to the RNA cytidine acetyltransferase family. NAT10 subfamily.</text>
</comment>
<evidence type="ECO:0000256" key="1">
    <source>
        <dbReference type="ARBA" id="ARBA00004604"/>
    </source>
</evidence>
<dbReference type="OMA" id="HLHYIMS"/>
<dbReference type="InterPro" id="IPR027992">
    <property type="entry name" value="tRNA_bind_dom"/>
</dbReference>
<keyword evidence="3 10" id="KW-0808">Transferase</keyword>
<gene>
    <name evidence="13" type="ORF">C0Q70_04708</name>
</gene>
<proteinExistence type="inferred from homology"/>
<dbReference type="InterPro" id="IPR007807">
    <property type="entry name" value="TcmA/NAT10_helicase"/>
</dbReference>
<comment type="function">
    <text evidence="10">RNA cytidine acetyltransferase with specificity toward both 18S rRNA and tRNAs. Catalyzes the formation of N(4)-acetylcytidine (ac4C) in 18S rRNA. Required for early nucleolar cleavages of precursor rRNA at sites A0, A1 and A2 during 18S rRNA synthesis. Catalyzes the formation of ac4C in serine and leucine tRNAs. Requires a tRNA-binding adapter protein for full tRNA acetyltransferase activity but not for 18S rRNA acetylation.</text>
</comment>
<reference evidence="13 14" key="1">
    <citation type="submission" date="2018-04" db="EMBL/GenBank/DDBJ databases">
        <title>The genome of golden apple snail Pomacea canaliculata provides insight into stress tolerance and invasive adaptation.</title>
        <authorList>
            <person name="Liu C."/>
            <person name="Liu B."/>
            <person name="Ren Y."/>
            <person name="Zhang Y."/>
            <person name="Wang H."/>
            <person name="Li S."/>
            <person name="Jiang F."/>
            <person name="Yin L."/>
            <person name="Zhang G."/>
            <person name="Qian W."/>
            <person name="Fan W."/>
        </authorList>
    </citation>
    <scope>NUCLEOTIDE SEQUENCE [LARGE SCALE GENOMIC DNA]</scope>
    <source>
        <strain evidence="13">SZHN2017</strain>
        <tissue evidence="13">Muscle</tissue>
    </source>
</reference>
<evidence type="ECO:0000256" key="4">
    <source>
        <dbReference type="ARBA" id="ARBA00022694"/>
    </source>
</evidence>
<evidence type="ECO:0000256" key="5">
    <source>
        <dbReference type="ARBA" id="ARBA00022741"/>
    </source>
</evidence>
<dbReference type="FunFam" id="3.40.50.300:FF:002218">
    <property type="entry name" value="tRNA(Met) cytidine acetyltransferase TmcA"/>
    <property type="match status" value="1"/>
</dbReference>
<evidence type="ECO:0000256" key="10">
    <source>
        <dbReference type="HAMAP-Rule" id="MF_03211"/>
    </source>
</evidence>
<comment type="subcellular location">
    <subcellularLocation>
        <location evidence="1 10">Nucleus</location>
        <location evidence="1 10">Nucleolus</location>
    </subcellularLocation>
</comment>
<dbReference type="Pfam" id="PF08351">
    <property type="entry name" value="TmcA_N"/>
    <property type="match status" value="1"/>
</dbReference>
<protein>
    <recommendedName>
        <fullName evidence="9 10">RNA cytidine acetyltransferase</fullName>
        <ecNumber evidence="10">2.3.1.-</ecNumber>
    </recommendedName>
    <alternativeName>
        <fullName evidence="10">18S rRNA cytosine acetyltransferase</fullName>
    </alternativeName>
</protein>
<dbReference type="Pfam" id="PF13718">
    <property type="entry name" value="GNAT_acetyltr_2"/>
    <property type="match status" value="1"/>
</dbReference>
<dbReference type="EC" id="2.3.1.-" evidence="10"/>
<dbReference type="Gene3D" id="3.40.50.11040">
    <property type="match status" value="1"/>
</dbReference>
<dbReference type="Pfam" id="PF05127">
    <property type="entry name" value="NAT10_TcmA_helicase"/>
    <property type="match status" value="1"/>
</dbReference>
<dbReference type="GO" id="GO:0051391">
    <property type="term" value="P:tRNA acetylation"/>
    <property type="evidence" value="ECO:0007669"/>
    <property type="project" value="UniProtKB-UniRule"/>
</dbReference>
<dbReference type="GO" id="GO:1904812">
    <property type="term" value="P:rRNA acetylation involved in maturation of SSU-rRNA"/>
    <property type="evidence" value="ECO:0007669"/>
    <property type="project" value="InterPro"/>
</dbReference>
<dbReference type="Pfam" id="PF13725">
    <property type="entry name" value="tRNA_bind_2"/>
    <property type="match status" value="1"/>
</dbReference>
<dbReference type="STRING" id="400727.A0A2T7PJ99"/>
<dbReference type="GO" id="GO:0000049">
    <property type="term" value="F:tRNA binding"/>
    <property type="evidence" value="ECO:0007669"/>
    <property type="project" value="TreeGrafter"/>
</dbReference>
<feature type="binding site" evidence="10">
    <location>
        <begin position="642"/>
        <end position="648"/>
    </location>
    <ligand>
        <name>acetyl-CoA</name>
        <dbReference type="ChEBI" id="CHEBI:57288"/>
    </ligand>
</feature>
<dbReference type="AlphaFoldDB" id="A0A2T7PJ99"/>
<comment type="catalytic activity">
    <reaction evidence="10">
        <text>a cytidine in tRNA + acetyl-CoA + ATP + H2O = an N(4)-acetylcytidine in tRNA + ADP + phosphate + CoA + H(+)</text>
        <dbReference type="Rhea" id="RHEA:53876"/>
        <dbReference type="Rhea" id="RHEA-COMP:13670"/>
        <dbReference type="Rhea" id="RHEA-COMP:13671"/>
        <dbReference type="ChEBI" id="CHEBI:15377"/>
        <dbReference type="ChEBI" id="CHEBI:15378"/>
        <dbReference type="ChEBI" id="CHEBI:30616"/>
        <dbReference type="ChEBI" id="CHEBI:43474"/>
        <dbReference type="ChEBI" id="CHEBI:57287"/>
        <dbReference type="ChEBI" id="CHEBI:57288"/>
        <dbReference type="ChEBI" id="CHEBI:74900"/>
        <dbReference type="ChEBI" id="CHEBI:82748"/>
        <dbReference type="ChEBI" id="CHEBI:456216"/>
    </reaction>
</comment>
<dbReference type="GO" id="GO:0051392">
    <property type="term" value="F:tRNA cytidine N4-acetyltransferase activity"/>
    <property type="evidence" value="ECO:0007669"/>
    <property type="project" value="RHEA"/>
</dbReference>
<feature type="domain" description="N-acetyltransferase" evidence="12">
    <location>
        <begin position="564"/>
        <end position="760"/>
    </location>
</feature>
<keyword evidence="2 10" id="KW-0698">rRNA processing</keyword>
<dbReference type="GO" id="GO:0005730">
    <property type="term" value="C:nucleolus"/>
    <property type="evidence" value="ECO:0007669"/>
    <property type="project" value="UniProtKB-SubCell"/>
</dbReference>
<dbReference type="Gene3D" id="3.40.50.300">
    <property type="entry name" value="P-loop containing nucleotide triphosphate hydrolases"/>
    <property type="match status" value="1"/>
</dbReference>
<dbReference type="GO" id="GO:1990883">
    <property type="term" value="F:18S rRNA cytidine N-acetyltransferase activity"/>
    <property type="evidence" value="ECO:0007669"/>
    <property type="project" value="TreeGrafter"/>
</dbReference>
<feature type="binding site" evidence="10">
    <location>
        <position position="732"/>
    </location>
    <ligand>
        <name>acetyl-CoA</name>
        <dbReference type="ChEBI" id="CHEBI:57288"/>
    </ligand>
</feature>
<feature type="binding site" evidence="10">
    <location>
        <position position="476"/>
    </location>
    <ligand>
        <name>ATP</name>
        <dbReference type="ChEBI" id="CHEBI:30616"/>
    </ligand>
</feature>
<dbReference type="SUPFAM" id="SSF55729">
    <property type="entry name" value="Acyl-CoA N-acyltransferases (Nat)"/>
    <property type="match status" value="1"/>
</dbReference>
<dbReference type="PANTHER" id="PTHR10925:SF5">
    <property type="entry name" value="RNA CYTIDINE ACETYLTRANSFERASE"/>
    <property type="match status" value="1"/>
</dbReference>
<dbReference type="InterPro" id="IPR013562">
    <property type="entry name" value="TmcA/NAT10_N"/>
</dbReference>
<feature type="region of interest" description="Disordered" evidence="11">
    <location>
        <begin position="1002"/>
        <end position="1027"/>
    </location>
</feature>
<dbReference type="EMBL" id="PZQS01000003">
    <property type="protein sequence ID" value="PVD33452.1"/>
    <property type="molecule type" value="Genomic_DNA"/>
</dbReference>
<evidence type="ECO:0000256" key="6">
    <source>
        <dbReference type="ARBA" id="ARBA00022840"/>
    </source>
</evidence>
<dbReference type="OrthoDB" id="10067491at2759"/>
<dbReference type="GO" id="GO:0005524">
    <property type="term" value="F:ATP binding"/>
    <property type="evidence" value="ECO:0007669"/>
    <property type="project" value="UniProtKB-UniRule"/>
</dbReference>
<comment type="caution">
    <text evidence="13">The sequence shown here is derived from an EMBL/GenBank/DDBJ whole genome shotgun (WGS) entry which is preliminary data.</text>
</comment>
<dbReference type="CDD" id="cd04301">
    <property type="entry name" value="NAT_SF"/>
    <property type="match status" value="1"/>
</dbReference>
<evidence type="ECO:0000256" key="3">
    <source>
        <dbReference type="ARBA" id="ARBA00022679"/>
    </source>
</evidence>
<feature type="binding site" evidence="10">
    <location>
        <begin position="635"/>
        <end position="637"/>
    </location>
    <ligand>
        <name>acetyl-CoA</name>
        <dbReference type="ChEBI" id="CHEBI:57288"/>
    </ligand>
</feature>
<evidence type="ECO:0000313" key="13">
    <source>
        <dbReference type="EMBL" id="PVD33452.1"/>
    </source>
</evidence>
<dbReference type="HAMAP" id="MF_03211">
    <property type="entry name" value="RNA_acetyltr_Nat10"/>
    <property type="match status" value="1"/>
</dbReference>